<accession>A0AAV5SUH0</accession>
<feature type="compositionally biased region" description="Acidic residues" evidence="2">
    <location>
        <begin position="602"/>
        <end position="611"/>
    </location>
</feature>
<reference evidence="3" key="1">
    <citation type="submission" date="2023-10" db="EMBL/GenBank/DDBJ databases">
        <title>Genome assembly of Pristionchus species.</title>
        <authorList>
            <person name="Yoshida K."/>
            <person name="Sommer R.J."/>
        </authorList>
    </citation>
    <scope>NUCLEOTIDE SEQUENCE</scope>
    <source>
        <strain evidence="3">RS0144</strain>
    </source>
</reference>
<keyword evidence="4" id="KW-1185">Reference proteome</keyword>
<evidence type="ECO:0000313" key="4">
    <source>
        <dbReference type="Proteomes" id="UP001432027"/>
    </source>
</evidence>
<keyword evidence="1" id="KW-0175">Coiled coil</keyword>
<feature type="region of interest" description="Disordered" evidence="2">
    <location>
        <begin position="602"/>
        <end position="685"/>
    </location>
</feature>
<evidence type="ECO:0000256" key="1">
    <source>
        <dbReference type="SAM" id="Coils"/>
    </source>
</evidence>
<sequence length="685" mass="79617">MSDTVEEHKTLADLNLEKFDIVEEILAEWEPKEKVEGGLFCSVDELFMLVNAKSDVLFSSVPSLRSFLSSRPHLFHLTKNDTVRVRLREDRRRYIQVVRFVVDEVSPVSLQSMIERLWKDEMEKMKEKKEMDQNEKNRGIMEEDDEETRRRKMLAAGPWRITSVWKSIKRGGEGVFRVDGDTISLTEDALAEESFFDDLYLDYNEQVVKKLEENLAQAQAQAPVQDDKKDERVARKQRQSNSTQFTLLGLAREVKPKYIKSLCVSPNFESETIYILPNQLGDVKTKYHYGQMLMIRAHDVIGDPEHLKNRFRADEMRAFPMTAMSDHMLPKAALTTGWEDMRVRKRPLFLKQTEGDEGIDEGEDQMTELTRLIKKHGNQLATANRQMTETFSDYILPTKKIQDAFNDRCVYERIVVKEMDNLIACGIKKRKEHGETEGGRDGASDSYPLGDLLKDLQNRSINSPDVIPIIDELTLEELYNGISSRPHLYRINEAASCVSFITRERIDRLLSWLDTRSLWTMQSLRETLGQGKAGEDWRDDPVEDLVRELEPIVVRNGAVFSVGMKRTKDGLWMKVNGVMRRGTTTGGIRKVKRKNEMKEEEEDYYEEEMEEEERRKEEYYGPTLKEGRGNEDGEVDYIMNWNEENEEDREEENRRSEEAVEKGKTKGRGGFGPRFMSPIDNIYDE</sequence>
<name>A0AAV5SUH0_9BILA</name>
<feature type="compositionally biased region" description="Basic and acidic residues" evidence="2">
    <location>
        <begin position="225"/>
        <end position="234"/>
    </location>
</feature>
<dbReference type="EMBL" id="BTSX01000002">
    <property type="protein sequence ID" value="GMS85019.1"/>
    <property type="molecule type" value="Genomic_DNA"/>
</dbReference>
<protein>
    <submittedName>
        <fullName evidence="3">Uncharacterized protein</fullName>
    </submittedName>
</protein>
<dbReference type="Proteomes" id="UP001432027">
    <property type="component" value="Unassembled WGS sequence"/>
</dbReference>
<feature type="compositionally biased region" description="Basic and acidic residues" evidence="2">
    <location>
        <begin position="651"/>
        <end position="664"/>
    </location>
</feature>
<organism evidence="3 4">
    <name type="scientific">Pristionchus entomophagus</name>
    <dbReference type="NCBI Taxonomy" id="358040"/>
    <lineage>
        <taxon>Eukaryota</taxon>
        <taxon>Metazoa</taxon>
        <taxon>Ecdysozoa</taxon>
        <taxon>Nematoda</taxon>
        <taxon>Chromadorea</taxon>
        <taxon>Rhabditida</taxon>
        <taxon>Rhabditina</taxon>
        <taxon>Diplogasteromorpha</taxon>
        <taxon>Diplogasteroidea</taxon>
        <taxon>Neodiplogasteridae</taxon>
        <taxon>Pristionchus</taxon>
    </lineage>
</organism>
<dbReference type="AlphaFoldDB" id="A0AAV5SUH0"/>
<comment type="caution">
    <text evidence="3">The sequence shown here is derived from an EMBL/GenBank/DDBJ whole genome shotgun (WGS) entry which is preliminary data.</text>
</comment>
<feature type="region of interest" description="Disordered" evidence="2">
    <location>
        <begin position="219"/>
        <end position="240"/>
    </location>
</feature>
<proteinExistence type="predicted"/>
<feature type="coiled-coil region" evidence="1">
    <location>
        <begin position="359"/>
        <end position="386"/>
    </location>
</feature>
<feature type="compositionally biased region" description="Basic and acidic residues" evidence="2">
    <location>
        <begin position="612"/>
        <end position="631"/>
    </location>
</feature>
<evidence type="ECO:0000313" key="3">
    <source>
        <dbReference type="EMBL" id="GMS85019.1"/>
    </source>
</evidence>
<evidence type="ECO:0000256" key="2">
    <source>
        <dbReference type="SAM" id="MobiDB-lite"/>
    </source>
</evidence>
<gene>
    <name evidence="3" type="ORF">PENTCL1PPCAC_7194</name>
</gene>